<dbReference type="Proteomes" id="UP000054018">
    <property type="component" value="Unassembled WGS sequence"/>
</dbReference>
<protein>
    <submittedName>
        <fullName evidence="2">Uncharacterized protein</fullName>
    </submittedName>
</protein>
<organism evidence="2 3">
    <name type="scientific">Pisolithus microcarpus 441</name>
    <dbReference type="NCBI Taxonomy" id="765257"/>
    <lineage>
        <taxon>Eukaryota</taxon>
        <taxon>Fungi</taxon>
        <taxon>Dikarya</taxon>
        <taxon>Basidiomycota</taxon>
        <taxon>Agaricomycotina</taxon>
        <taxon>Agaricomycetes</taxon>
        <taxon>Agaricomycetidae</taxon>
        <taxon>Boletales</taxon>
        <taxon>Sclerodermatineae</taxon>
        <taxon>Pisolithaceae</taxon>
        <taxon>Pisolithus</taxon>
    </lineage>
</organism>
<gene>
    <name evidence="2" type="ORF">PISMIDRAFT_677498</name>
</gene>
<dbReference type="AlphaFoldDB" id="A0A0C9Z7F4"/>
<feature type="region of interest" description="Disordered" evidence="1">
    <location>
        <begin position="31"/>
        <end position="53"/>
    </location>
</feature>
<dbReference type="EMBL" id="KN833710">
    <property type="protein sequence ID" value="KIK25236.1"/>
    <property type="molecule type" value="Genomic_DNA"/>
</dbReference>
<reference evidence="3" key="2">
    <citation type="submission" date="2015-01" db="EMBL/GenBank/DDBJ databases">
        <title>Evolutionary Origins and Diversification of the Mycorrhizal Mutualists.</title>
        <authorList>
            <consortium name="DOE Joint Genome Institute"/>
            <consortium name="Mycorrhizal Genomics Consortium"/>
            <person name="Kohler A."/>
            <person name="Kuo A."/>
            <person name="Nagy L.G."/>
            <person name="Floudas D."/>
            <person name="Copeland A."/>
            <person name="Barry K.W."/>
            <person name="Cichocki N."/>
            <person name="Veneault-Fourrey C."/>
            <person name="LaButti K."/>
            <person name="Lindquist E.A."/>
            <person name="Lipzen A."/>
            <person name="Lundell T."/>
            <person name="Morin E."/>
            <person name="Murat C."/>
            <person name="Riley R."/>
            <person name="Ohm R."/>
            <person name="Sun H."/>
            <person name="Tunlid A."/>
            <person name="Henrissat B."/>
            <person name="Grigoriev I.V."/>
            <person name="Hibbett D.S."/>
            <person name="Martin F."/>
        </authorList>
    </citation>
    <scope>NUCLEOTIDE SEQUENCE [LARGE SCALE GENOMIC DNA]</scope>
    <source>
        <strain evidence="3">441</strain>
    </source>
</reference>
<reference evidence="2 3" key="1">
    <citation type="submission" date="2014-04" db="EMBL/GenBank/DDBJ databases">
        <authorList>
            <consortium name="DOE Joint Genome Institute"/>
            <person name="Kuo A."/>
            <person name="Kohler A."/>
            <person name="Costa M.D."/>
            <person name="Nagy L.G."/>
            <person name="Floudas D."/>
            <person name="Copeland A."/>
            <person name="Barry K.W."/>
            <person name="Cichocki N."/>
            <person name="Veneault-Fourrey C."/>
            <person name="LaButti K."/>
            <person name="Lindquist E.A."/>
            <person name="Lipzen A."/>
            <person name="Lundell T."/>
            <person name="Morin E."/>
            <person name="Murat C."/>
            <person name="Sun H."/>
            <person name="Tunlid A."/>
            <person name="Henrissat B."/>
            <person name="Grigoriev I.V."/>
            <person name="Hibbett D.S."/>
            <person name="Martin F."/>
            <person name="Nordberg H.P."/>
            <person name="Cantor M.N."/>
            <person name="Hua S.X."/>
        </authorList>
    </citation>
    <scope>NUCLEOTIDE SEQUENCE [LARGE SCALE GENOMIC DNA]</scope>
    <source>
        <strain evidence="2 3">441</strain>
    </source>
</reference>
<evidence type="ECO:0000313" key="3">
    <source>
        <dbReference type="Proteomes" id="UP000054018"/>
    </source>
</evidence>
<dbReference type="HOGENOM" id="CLU_3069591_0_0_1"/>
<keyword evidence="3" id="KW-1185">Reference proteome</keyword>
<name>A0A0C9Z7F4_9AGAM</name>
<evidence type="ECO:0000313" key="2">
    <source>
        <dbReference type="EMBL" id="KIK25236.1"/>
    </source>
</evidence>
<evidence type="ECO:0000256" key="1">
    <source>
        <dbReference type="SAM" id="MobiDB-lite"/>
    </source>
</evidence>
<sequence length="53" mass="5472">MVVDRAAGVYSCATKGLAISSVPSTGLRRVTVGPRRTAKPRARVCGSGSRVRG</sequence>
<accession>A0A0C9Z7F4</accession>
<proteinExistence type="predicted"/>